<sequence>MANHFIADLKLVLMGAEKVAKAMCDHGASELRQSWHNSSVRTVAKKVSMDVEEVVSNAVANPQKAGMEAAKAVSETAQRLAMIPEGIKQFSVHALQHARQQGTHTAEAPQKPSWDGLEDETHLGYAPSHAAVEVSAAYTKHAESVSAAAGTLLEMPATHSKSDVTPSPNTRGTASSTLDEPLSPPKPSVTTEQQQNAQWKQQQPDYVKSVPSKPRFVIPSHKPMLTEHSKATKVPSSRVGRLMSYGGLAAGLGLGALAEVTRRTLGMTDPKTGLGSAVLSPDNPFLTQANISRIVDTLCKVRGAALKIGQILSIQDNTLISPQIQAIFERVRHSADFMPEWQMERVMVQELGPDWESKVASFERKPFAAASIGQVHHATLHDGRAVAIKIQYPGVAQGINSDINNLMAILKYWDIIPRGMYIDNVVAVARRELAWEVDYVREAECAKKFKNLVKPYPEYYVPDVIDELSTAQVYTTELITGTPVDKLVDASQELRNRVCYSLLKLCLLELYEFNFMQTDPNWSNFFYNGDTDQLMLLDFGACREYEKSFVDKYMRVIKAAADRDEARVLECSMDLGFLTGYEAKVMQKAHVDAVMILGEAFSKDGLFDFGKQDTTRRIQSLVPVMLQHRLTPPPEETYSLHRKLSGIFLLCAKLRANINCKELFDDTYARYRFES</sequence>
<feature type="domain" description="ABC1 atypical kinase-like" evidence="7">
    <location>
        <begin position="331"/>
        <end position="571"/>
    </location>
</feature>
<dbReference type="InterPro" id="IPR051409">
    <property type="entry name" value="Atypical_kinase_ADCK"/>
</dbReference>
<dbReference type="InterPro" id="IPR011009">
    <property type="entry name" value="Kinase-like_dom_sf"/>
</dbReference>
<evidence type="ECO:0000256" key="4">
    <source>
        <dbReference type="ARBA" id="ARBA00022741"/>
    </source>
</evidence>
<dbReference type="PANTHER" id="PTHR43851:SF3">
    <property type="entry name" value="COENZYME Q8"/>
    <property type="match status" value="1"/>
</dbReference>
<evidence type="ECO:0000256" key="2">
    <source>
        <dbReference type="ARBA" id="ARBA00009670"/>
    </source>
</evidence>
<keyword evidence="3" id="KW-0808">Transferase</keyword>
<feature type="region of interest" description="Disordered" evidence="6">
    <location>
        <begin position="96"/>
        <end position="121"/>
    </location>
</feature>
<name>A0A131XPU0_9ACAR</name>
<evidence type="ECO:0000256" key="3">
    <source>
        <dbReference type="ARBA" id="ARBA00022679"/>
    </source>
</evidence>
<dbReference type="GO" id="GO:0005524">
    <property type="term" value="F:ATP binding"/>
    <property type="evidence" value="ECO:0007669"/>
    <property type="project" value="UniProtKB-KW"/>
</dbReference>
<dbReference type="PANTHER" id="PTHR43851">
    <property type="match status" value="1"/>
</dbReference>
<proteinExistence type="evidence at transcript level"/>
<reference evidence="8" key="1">
    <citation type="journal article" date="2017" name="Ticks Tick Borne Dis.">
        <title>An insight into the sialome of Hyalomma excavatum.</title>
        <authorList>
            <person name="Ribeiro J.M."/>
            <person name="Slovak M."/>
            <person name="Francischetti I.M."/>
        </authorList>
    </citation>
    <scope>NUCLEOTIDE SEQUENCE</scope>
    <source>
        <strain evidence="8">Samish</strain>
        <tissue evidence="8">Salivary glands</tissue>
    </source>
</reference>
<dbReference type="SUPFAM" id="SSF56112">
    <property type="entry name" value="Protein kinase-like (PK-like)"/>
    <property type="match status" value="1"/>
</dbReference>
<dbReference type="InterPro" id="IPR034646">
    <property type="entry name" value="ADCK3_dom"/>
</dbReference>
<evidence type="ECO:0000259" key="7">
    <source>
        <dbReference type="Pfam" id="PF03109"/>
    </source>
</evidence>
<evidence type="ECO:0000256" key="6">
    <source>
        <dbReference type="SAM" id="MobiDB-lite"/>
    </source>
</evidence>
<evidence type="ECO:0000256" key="5">
    <source>
        <dbReference type="ARBA" id="ARBA00022840"/>
    </source>
</evidence>
<dbReference type="AlphaFoldDB" id="A0A131XPU0"/>
<keyword evidence="4" id="KW-0547">Nucleotide-binding</keyword>
<comment type="pathway">
    <text evidence="1">Cofactor biosynthesis; ubiquinone biosynthesis.</text>
</comment>
<keyword evidence="5" id="KW-0067">ATP-binding</keyword>
<dbReference type="Pfam" id="PF03109">
    <property type="entry name" value="ABC1"/>
    <property type="match status" value="1"/>
</dbReference>
<accession>A0A131XPU0</accession>
<dbReference type="CDD" id="cd13970">
    <property type="entry name" value="ABC1_ADCK3"/>
    <property type="match status" value="1"/>
</dbReference>
<feature type="compositionally biased region" description="Polar residues" evidence="6">
    <location>
        <begin position="163"/>
        <end position="178"/>
    </location>
</feature>
<evidence type="ECO:0000256" key="1">
    <source>
        <dbReference type="ARBA" id="ARBA00004749"/>
    </source>
</evidence>
<dbReference type="GO" id="GO:0006744">
    <property type="term" value="P:ubiquinone biosynthetic process"/>
    <property type="evidence" value="ECO:0007669"/>
    <property type="project" value="TreeGrafter"/>
</dbReference>
<organism evidence="8">
    <name type="scientific">Hyalomma excavatum</name>
    <dbReference type="NCBI Taxonomy" id="257692"/>
    <lineage>
        <taxon>Eukaryota</taxon>
        <taxon>Metazoa</taxon>
        <taxon>Ecdysozoa</taxon>
        <taxon>Arthropoda</taxon>
        <taxon>Chelicerata</taxon>
        <taxon>Arachnida</taxon>
        <taxon>Acari</taxon>
        <taxon>Parasitiformes</taxon>
        <taxon>Ixodida</taxon>
        <taxon>Ixodoidea</taxon>
        <taxon>Ixodidae</taxon>
        <taxon>Hyalomminae</taxon>
        <taxon>Hyalomma</taxon>
    </lineage>
</organism>
<dbReference type="EMBL" id="GEFH01001000">
    <property type="protein sequence ID" value="JAP67581.1"/>
    <property type="molecule type" value="mRNA"/>
</dbReference>
<comment type="similarity">
    <text evidence="2">Belongs to the protein kinase superfamily. ADCK protein kinase family.</text>
</comment>
<evidence type="ECO:0000313" key="8">
    <source>
        <dbReference type="EMBL" id="JAP67581.1"/>
    </source>
</evidence>
<protein>
    <submittedName>
        <fullName evidence="8">Putative chaperone activity of bc1 complex-like mitochondrial-like isoform x1</fullName>
    </submittedName>
</protein>
<feature type="region of interest" description="Disordered" evidence="6">
    <location>
        <begin position="156"/>
        <end position="210"/>
    </location>
</feature>
<dbReference type="InterPro" id="IPR004147">
    <property type="entry name" value="ABC1_dom"/>
</dbReference>
<feature type="compositionally biased region" description="Low complexity" evidence="6">
    <location>
        <begin position="193"/>
        <end position="203"/>
    </location>
</feature>
<dbReference type="GO" id="GO:0016740">
    <property type="term" value="F:transferase activity"/>
    <property type="evidence" value="ECO:0007669"/>
    <property type="project" value="UniProtKB-KW"/>
</dbReference>